<comment type="caution">
    <text evidence="2">The sequence shown here is derived from an EMBL/GenBank/DDBJ whole genome shotgun (WGS) entry which is preliminary data.</text>
</comment>
<dbReference type="SMART" id="SM00834">
    <property type="entry name" value="CxxC_CXXC_SSSS"/>
    <property type="match status" value="1"/>
</dbReference>
<dbReference type="AlphaFoldDB" id="A0A1F4S1C7"/>
<accession>A0A1F4S1C7</accession>
<evidence type="ECO:0000313" key="2">
    <source>
        <dbReference type="EMBL" id="OGC14189.1"/>
    </source>
</evidence>
<protein>
    <recommendedName>
        <fullName evidence="1">Putative regulatory protein FmdB zinc ribbon domain-containing protein</fullName>
    </recommendedName>
</protein>
<dbReference type="InterPro" id="IPR013429">
    <property type="entry name" value="Regulatory_FmdB_Zinc_ribbon"/>
</dbReference>
<dbReference type="EMBL" id="MEUA01000040">
    <property type="protein sequence ID" value="OGC14189.1"/>
    <property type="molecule type" value="Genomic_DNA"/>
</dbReference>
<reference evidence="2 3" key="1">
    <citation type="journal article" date="2016" name="Nat. Commun.">
        <title>Thousands of microbial genomes shed light on interconnected biogeochemical processes in an aquifer system.</title>
        <authorList>
            <person name="Anantharaman K."/>
            <person name="Brown C.T."/>
            <person name="Hug L.A."/>
            <person name="Sharon I."/>
            <person name="Castelle C.J."/>
            <person name="Probst A.J."/>
            <person name="Thomas B.C."/>
            <person name="Singh A."/>
            <person name="Wilkins M.J."/>
            <person name="Karaoz U."/>
            <person name="Brodie E.L."/>
            <person name="Williams K.H."/>
            <person name="Hubbard S.S."/>
            <person name="Banfield J.F."/>
        </authorList>
    </citation>
    <scope>NUCLEOTIDE SEQUENCE [LARGE SCALE GENOMIC DNA]</scope>
</reference>
<name>A0A1F4S1C7_UNCSA</name>
<sequence>MPTYKFLCKSCNSKFEINASIKEKEEKDPKKFFCPKCKSTNIKQKFSFATLLGLGNKESNCCSGKSSGCCCKEK</sequence>
<organism evidence="2 3">
    <name type="scientific">candidate division WOR-1 bacterium RIFOXYB2_FULL_36_35</name>
    <dbReference type="NCBI Taxonomy" id="1802578"/>
    <lineage>
        <taxon>Bacteria</taxon>
        <taxon>Bacillati</taxon>
        <taxon>Saganbacteria</taxon>
    </lineage>
</organism>
<dbReference type="Pfam" id="PF09723">
    <property type="entry name" value="Zn_ribbon_8"/>
    <property type="match status" value="1"/>
</dbReference>
<evidence type="ECO:0000259" key="1">
    <source>
        <dbReference type="SMART" id="SM00834"/>
    </source>
</evidence>
<proteinExistence type="predicted"/>
<evidence type="ECO:0000313" key="3">
    <source>
        <dbReference type="Proteomes" id="UP000177905"/>
    </source>
</evidence>
<dbReference type="NCBIfam" id="TIGR02605">
    <property type="entry name" value="CxxC_CxxC_SSSS"/>
    <property type="match status" value="1"/>
</dbReference>
<gene>
    <name evidence="2" type="ORF">A2290_00750</name>
</gene>
<feature type="domain" description="Putative regulatory protein FmdB zinc ribbon" evidence="1">
    <location>
        <begin position="1"/>
        <end position="47"/>
    </location>
</feature>
<dbReference type="Proteomes" id="UP000177905">
    <property type="component" value="Unassembled WGS sequence"/>
</dbReference>
<dbReference type="SUPFAM" id="SSF57802">
    <property type="entry name" value="Rubredoxin-like"/>
    <property type="match status" value="1"/>
</dbReference>